<reference evidence="1" key="1">
    <citation type="submission" date="2021-02" db="EMBL/GenBank/DDBJ databases">
        <authorList>
            <consortium name="DOE Joint Genome Institute"/>
            <person name="Ahrendt S."/>
            <person name="Looney B.P."/>
            <person name="Miyauchi S."/>
            <person name="Morin E."/>
            <person name="Drula E."/>
            <person name="Courty P.E."/>
            <person name="Chicoki N."/>
            <person name="Fauchery L."/>
            <person name="Kohler A."/>
            <person name="Kuo A."/>
            <person name="Labutti K."/>
            <person name="Pangilinan J."/>
            <person name="Lipzen A."/>
            <person name="Riley R."/>
            <person name="Andreopoulos W."/>
            <person name="He G."/>
            <person name="Johnson J."/>
            <person name="Barry K.W."/>
            <person name="Grigoriev I.V."/>
            <person name="Nagy L."/>
            <person name="Hibbett D."/>
            <person name="Henrissat B."/>
            <person name="Matheny P.B."/>
            <person name="Labbe J."/>
            <person name="Martin F."/>
        </authorList>
    </citation>
    <scope>NUCLEOTIDE SEQUENCE</scope>
    <source>
        <strain evidence="1">EC-137</strain>
    </source>
</reference>
<keyword evidence="2" id="KW-1185">Reference proteome</keyword>
<keyword evidence="1" id="KW-0223">Dioxygenase</keyword>
<dbReference type="Proteomes" id="UP000814128">
    <property type="component" value="Unassembled WGS sequence"/>
</dbReference>
<evidence type="ECO:0000313" key="1">
    <source>
        <dbReference type="EMBL" id="KAI0029729.1"/>
    </source>
</evidence>
<accession>A0ACB8QDA3</accession>
<evidence type="ECO:0000313" key="2">
    <source>
        <dbReference type="Proteomes" id="UP000814128"/>
    </source>
</evidence>
<protein>
    <submittedName>
        <fullName evidence="1">Extradiol ring-cleavage dioxygenase, class III enzyme, subunit B</fullName>
    </submittedName>
</protein>
<gene>
    <name evidence="1" type="ORF">K488DRAFT_72749</name>
</gene>
<name>A0ACB8QDA3_9AGAM</name>
<proteinExistence type="predicted"/>
<keyword evidence="1" id="KW-0560">Oxidoreductase</keyword>
<reference evidence="1" key="2">
    <citation type="journal article" date="2022" name="New Phytol.">
        <title>Evolutionary transition to the ectomycorrhizal habit in the genomes of a hyperdiverse lineage of mushroom-forming fungi.</title>
        <authorList>
            <person name="Looney B."/>
            <person name="Miyauchi S."/>
            <person name="Morin E."/>
            <person name="Drula E."/>
            <person name="Courty P.E."/>
            <person name="Kohler A."/>
            <person name="Kuo A."/>
            <person name="LaButti K."/>
            <person name="Pangilinan J."/>
            <person name="Lipzen A."/>
            <person name="Riley R."/>
            <person name="Andreopoulos W."/>
            <person name="He G."/>
            <person name="Johnson J."/>
            <person name="Nolan M."/>
            <person name="Tritt A."/>
            <person name="Barry K.W."/>
            <person name="Grigoriev I.V."/>
            <person name="Nagy L.G."/>
            <person name="Hibbett D."/>
            <person name="Henrissat B."/>
            <person name="Matheny P.B."/>
            <person name="Labbe J."/>
            <person name="Martin F.M."/>
        </authorList>
    </citation>
    <scope>NUCLEOTIDE SEQUENCE</scope>
    <source>
        <strain evidence="1">EC-137</strain>
    </source>
</reference>
<comment type="caution">
    <text evidence="1">The sequence shown here is derived from an EMBL/GenBank/DDBJ whole genome shotgun (WGS) entry which is preliminary data.</text>
</comment>
<dbReference type="EMBL" id="MU273659">
    <property type="protein sequence ID" value="KAI0029729.1"/>
    <property type="molecule type" value="Genomic_DNA"/>
</dbReference>
<organism evidence="1 2">
    <name type="scientific">Vararia minispora EC-137</name>
    <dbReference type="NCBI Taxonomy" id="1314806"/>
    <lineage>
        <taxon>Eukaryota</taxon>
        <taxon>Fungi</taxon>
        <taxon>Dikarya</taxon>
        <taxon>Basidiomycota</taxon>
        <taxon>Agaricomycotina</taxon>
        <taxon>Agaricomycetes</taxon>
        <taxon>Russulales</taxon>
        <taxon>Lachnocladiaceae</taxon>
        <taxon>Vararia</taxon>
    </lineage>
</organism>
<sequence length="318" mass="34230">MPASSSALPQSRVDWKAALASLPDTPQRIPSFFFAHGSPMLEMTPARAPHMAQVISYAGADGSLAQFLRDFGPALLEKYKPKAILVFSAHWDTPGERLVTDYGEENPLLMDYFGFDREFYELKFSSRGDGAIAARVVEAFKEAGLRARTTPATESRGRDGRGFNGPGLDHGVFIPFRLMFGHTFRSIPIISASMDSTLTATANWAIGAAVARLREEGVLVLSGGLTVHNLRSFADFTPDTASEPVKAFSEAVTQAIAISDPAKRKDALVALEKHPGYRLAHPHPDHFVPLYVAAGAGADGDVRVLSALYGCHAAAFGL</sequence>